<keyword evidence="2 4" id="KW-0175">Coiled coil</keyword>
<dbReference type="SUPFAM" id="SSF48371">
    <property type="entry name" value="ARM repeat"/>
    <property type="match status" value="1"/>
</dbReference>
<dbReference type="PANTHER" id="PTHR45920">
    <property type="entry name" value="FORMIN HOMOLOGY 2 DOMAIN CONTAINING, ISOFORM I"/>
    <property type="match status" value="1"/>
</dbReference>
<dbReference type="Gene3D" id="1.25.10.10">
    <property type="entry name" value="Leucine-rich Repeat Variant"/>
    <property type="match status" value="1"/>
</dbReference>
<dbReference type="Gene3D" id="1.20.58.2220">
    <property type="entry name" value="Formin, FH2 domain"/>
    <property type="match status" value="1"/>
</dbReference>
<dbReference type="EMBL" id="BAAFRS010000361">
    <property type="protein sequence ID" value="GAB1227841.1"/>
    <property type="molecule type" value="Genomic_DNA"/>
</dbReference>
<keyword evidence="3" id="KW-0009">Actin-binding</keyword>
<dbReference type="Proteomes" id="UP001628156">
    <property type="component" value="Unassembled WGS sequence"/>
</dbReference>
<evidence type="ECO:0000313" key="7">
    <source>
        <dbReference type="Proteomes" id="UP001628156"/>
    </source>
</evidence>
<keyword evidence="7" id="KW-1185">Reference proteome</keyword>
<evidence type="ECO:0000313" key="6">
    <source>
        <dbReference type="EMBL" id="GAB1227841.1"/>
    </source>
</evidence>
<feature type="coiled-coil region" evidence="4">
    <location>
        <begin position="299"/>
        <end position="401"/>
    </location>
</feature>
<dbReference type="InterPro" id="IPR016024">
    <property type="entry name" value="ARM-type_fold"/>
</dbReference>
<dbReference type="InterPro" id="IPR056771">
    <property type="entry name" value="FH3_FHOD1-3-like"/>
</dbReference>
<reference evidence="6 7" key="1">
    <citation type="journal article" date="2019" name="PLoS Negl. Trop. Dis.">
        <title>Whole genome sequencing of Entamoeba nuttalli reveals mammalian host-related molecular signatures and a novel octapeptide-repeat surface protein.</title>
        <authorList>
            <person name="Tanaka M."/>
            <person name="Makiuchi T."/>
            <person name="Komiyama T."/>
            <person name="Shiina T."/>
            <person name="Osaki K."/>
            <person name="Tachibana H."/>
        </authorList>
    </citation>
    <scope>NUCLEOTIDE SEQUENCE [LARGE SCALE GENOMIC DNA]</scope>
    <source>
        <strain evidence="6 7">P19-061405</strain>
    </source>
</reference>
<evidence type="ECO:0000256" key="3">
    <source>
        <dbReference type="ARBA" id="ARBA00023203"/>
    </source>
</evidence>
<comment type="similarity">
    <text evidence="1">Belongs to the formin homology family. Diaphanous subfamily.</text>
</comment>
<feature type="domain" description="FH2" evidence="5">
    <location>
        <begin position="421"/>
        <end position="787"/>
    </location>
</feature>
<dbReference type="PANTHER" id="PTHR45920:SF7">
    <property type="entry name" value="FORMIN-G"/>
    <property type="match status" value="1"/>
</dbReference>
<sequence>MSIKVILIRENDKRRCKMIDCSGMNEKEIMDHVLNEIGIVNEDEYLIEWENNEIKIEMKPKVRAKIFVQRLKNISEKDEREDLMNDLAYAMKDEEVGEFICQYGLDVLIELLYNEISTVKGLTTLRISMAREKIFDIIIDEQRFTNKLYELMGEEDVSIKWQAAEIISIIVTFGGIDIVRKAAKEYARKHGQQTYELLLKMMKDKTMEETVLLGALVIGSIFIGSSVEKKKSIAKKLESMGLSKTVEQMTINFPNSEDIKTQAVIIQNNTYYAQKVKQDKAKKEFFSISKIVEEESCKRDQIRNKFKTNEEEVNELRNELDSLRGDILIYENDIKRLQKEIIDKKKEYKEMQSKVPTEIMGYSDAELRSKVLDLRRKRDRLKFDVQELHKQKSEINETKEEIAYFDMIHKMQKDNKQGIPKKKNIQKQVKTAPLPWHKVITLQRGADTTIWDEMEDFDIREKDTEGLLNNFNFNEVIEDNDPNQVNYPLHKYLGFSLLKLHLPANKILLQKIQSLDNTFPLKDIEALIKYLPNNAEYQIIKGSKGIDITSVIAVQLCNEPYLTNKLTIWYKIRCINIDIDKATTIMTTIADCLNTLQSSQELLMTLKVTLNFGNILNASSPLRCRADAFSLEALLLLKDVPGLLQNGLKFVLGQVDPVLLLEQIAICRDAIFNTEDARALLLKSSKALEPLSNELHDLRKVCKDTCSLNLKNSIETLKQTISNAFKVSERLDTLVNSVTEWFGLESSASFFKIFSEFVRDISSVMDCQHLSEYMDLELMPLPSTNYSDPVENYVQQIISGEKVPSPIDLFSY</sequence>
<dbReference type="Pfam" id="PF24959">
    <property type="entry name" value="FH3_FHOD1-3"/>
    <property type="match status" value="1"/>
</dbReference>
<dbReference type="PROSITE" id="PS51444">
    <property type="entry name" value="FH2"/>
    <property type="match status" value="1"/>
</dbReference>
<dbReference type="SUPFAM" id="SSF101447">
    <property type="entry name" value="Formin homology 2 domain (FH2 domain)"/>
    <property type="match status" value="1"/>
</dbReference>
<name>A0ABQ0DYC1_9EUKA</name>
<evidence type="ECO:0000256" key="2">
    <source>
        <dbReference type="ARBA" id="ARBA00023054"/>
    </source>
</evidence>
<dbReference type="Pfam" id="PF02181">
    <property type="entry name" value="FH2"/>
    <property type="match status" value="1"/>
</dbReference>
<comment type="caution">
    <text evidence="6">The sequence shown here is derived from an EMBL/GenBank/DDBJ whole genome shotgun (WGS) entry which is preliminary data.</text>
</comment>
<gene>
    <name evidence="6" type="ORF">ENUP19_0361G0009</name>
</gene>
<accession>A0ABQ0DYC1</accession>
<evidence type="ECO:0000256" key="1">
    <source>
        <dbReference type="ARBA" id="ARBA00008214"/>
    </source>
</evidence>
<dbReference type="InterPro" id="IPR011989">
    <property type="entry name" value="ARM-like"/>
</dbReference>
<dbReference type="InterPro" id="IPR042201">
    <property type="entry name" value="FH2_Formin_sf"/>
</dbReference>
<proteinExistence type="inferred from homology"/>
<evidence type="ECO:0000259" key="5">
    <source>
        <dbReference type="PROSITE" id="PS51444"/>
    </source>
</evidence>
<protein>
    <recommendedName>
        <fullName evidence="5">FH2 domain-containing protein</fullName>
    </recommendedName>
</protein>
<organism evidence="6 7">
    <name type="scientific">Entamoeba nuttalli</name>
    <dbReference type="NCBI Taxonomy" id="412467"/>
    <lineage>
        <taxon>Eukaryota</taxon>
        <taxon>Amoebozoa</taxon>
        <taxon>Evosea</taxon>
        <taxon>Archamoebae</taxon>
        <taxon>Mastigamoebida</taxon>
        <taxon>Entamoebidae</taxon>
        <taxon>Entamoeba</taxon>
    </lineage>
</organism>
<evidence type="ECO:0000256" key="4">
    <source>
        <dbReference type="SAM" id="Coils"/>
    </source>
</evidence>
<dbReference type="InterPro" id="IPR015425">
    <property type="entry name" value="FH2_Formin"/>
</dbReference>